<dbReference type="GO" id="GO:0006154">
    <property type="term" value="P:adenosine catabolic process"/>
    <property type="evidence" value="ECO:0007669"/>
    <property type="project" value="TreeGrafter"/>
</dbReference>
<dbReference type="GO" id="GO:0004000">
    <property type="term" value="F:adenosine deaminase activity"/>
    <property type="evidence" value="ECO:0007669"/>
    <property type="project" value="TreeGrafter"/>
</dbReference>
<comment type="catalytic activity">
    <reaction evidence="7">
        <text>N(6)-methyl-AMP + H2O + H(+) = IMP + methylamine</text>
        <dbReference type="Rhea" id="RHEA:16001"/>
        <dbReference type="ChEBI" id="CHEBI:15377"/>
        <dbReference type="ChEBI" id="CHEBI:15378"/>
        <dbReference type="ChEBI" id="CHEBI:58053"/>
        <dbReference type="ChEBI" id="CHEBI:59338"/>
        <dbReference type="ChEBI" id="CHEBI:144842"/>
    </reaction>
    <physiologicalReaction direction="left-to-right" evidence="7">
        <dbReference type="Rhea" id="RHEA:16002"/>
    </physiologicalReaction>
</comment>
<dbReference type="PANTHER" id="PTHR11409:SF42">
    <property type="entry name" value="ADENOSINE DEAMINASE-LIKE PROTEIN"/>
    <property type="match status" value="1"/>
</dbReference>
<comment type="cofactor">
    <cofactor evidence="1">
        <name>Zn(2+)</name>
        <dbReference type="ChEBI" id="CHEBI:29105"/>
    </cofactor>
</comment>
<dbReference type="SUPFAM" id="SSF51556">
    <property type="entry name" value="Metallo-dependent hydrolases"/>
    <property type="match status" value="1"/>
</dbReference>
<keyword evidence="5" id="KW-0862">Zinc</keyword>
<evidence type="ECO:0000256" key="5">
    <source>
        <dbReference type="ARBA" id="ARBA00022833"/>
    </source>
</evidence>
<dbReference type="PANTHER" id="PTHR11409">
    <property type="entry name" value="ADENOSINE DEAMINASE"/>
    <property type="match status" value="1"/>
</dbReference>
<feature type="domain" description="Adenosine deaminase" evidence="8">
    <location>
        <begin position="9"/>
        <end position="320"/>
    </location>
</feature>
<evidence type="ECO:0000256" key="7">
    <source>
        <dbReference type="ARBA" id="ARBA00048787"/>
    </source>
</evidence>
<keyword evidence="10" id="KW-1185">Reference proteome</keyword>
<dbReference type="GO" id="GO:0046103">
    <property type="term" value="P:inosine biosynthetic process"/>
    <property type="evidence" value="ECO:0007669"/>
    <property type="project" value="TreeGrafter"/>
</dbReference>
<evidence type="ECO:0000313" key="10">
    <source>
        <dbReference type="Proteomes" id="UP001515480"/>
    </source>
</evidence>
<evidence type="ECO:0000256" key="2">
    <source>
        <dbReference type="ARBA" id="ARBA00006676"/>
    </source>
</evidence>
<keyword evidence="4" id="KW-0378">Hydrolase</keyword>
<keyword evidence="3" id="KW-0479">Metal-binding</keyword>
<dbReference type="InterPro" id="IPR001365">
    <property type="entry name" value="A_deaminase_dom"/>
</dbReference>
<dbReference type="Proteomes" id="UP001515480">
    <property type="component" value="Unassembled WGS sequence"/>
</dbReference>
<dbReference type="EMBL" id="JBGBPQ010000019">
    <property type="protein sequence ID" value="KAL1504728.1"/>
    <property type="molecule type" value="Genomic_DNA"/>
</dbReference>
<comment type="similarity">
    <text evidence="2">Belongs to the metallo-dependent hydrolases superfamily. Adenosine and AMP deaminases family.</text>
</comment>
<evidence type="ECO:0000256" key="4">
    <source>
        <dbReference type="ARBA" id="ARBA00022801"/>
    </source>
</evidence>
<proteinExistence type="inferred from homology"/>
<evidence type="ECO:0000259" key="8">
    <source>
        <dbReference type="Pfam" id="PF00962"/>
    </source>
</evidence>
<protein>
    <recommendedName>
        <fullName evidence="8">Adenosine deaminase domain-containing protein</fullName>
    </recommendedName>
</protein>
<evidence type="ECO:0000313" key="9">
    <source>
        <dbReference type="EMBL" id="KAL1504728.1"/>
    </source>
</evidence>
<dbReference type="InterPro" id="IPR006330">
    <property type="entry name" value="Ado/ade_deaminase"/>
</dbReference>
<evidence type="ECO:0000256" key="1">
    <source>
        <dbReference type="ARBA" id="ARBA00001947"/>
    </source>
</evidence>
<gene>
    <name evidence="9" type="ORF">AB1Y20_008506</name>
</gene>
<evidence type="ECO:0000256" key="3">
    <source>
        <dbReference type="ARBA" id="ARBA00022723"/>
    </source>
</evidence>
<dbReference type="GO" id="GO:0046872">
    <property type="term" value="F:metal ion binding"/>
    <property type="evidence" value="ECO:0007669"/>
    <property type="project" value="UniProtKB-KW"/>
</dbReference>
<accession>A0AB34IU26</accession>
<dbReference type="GO" id="GO:0009117">
    <property type="term" value="P:nucleotide metabolic process"/>
    <property type="evidence" value="ECO:0007669"/>
    <property type="project" value="UniProtKB-KW"/>
</dbReference>
<reference evidence="9 10" key="1">
    <citation type="journal article" date="2024" name="Science">
        <title>Giant polyketide synthase enzymes in the biosynthesis of giant marine polyether toxins.</title>
        <authorList>
            <person name="Fallon T.R."/>
            <person name="Shende V.V."/>
            <person name="Wierzbicki I.H."/>
            <person name="Pendleton A.L."/>
            <person name="Watervoot N.F."/>
            <person name="Auber R.P."/>
            <person name="Gonzalez D.J."/>
            <person name="Wisecaver J.H."/>
            <person name="Moore B.S."/>
        </authorList>
    </citation>
    <scope>NUCLEOTIDE SEQUENCE [LARGE SCALE GENOMIC DNA]</scope>
    <source>
        <strain evidence="9 10">12B1</strain>
    </source>
</reference>
<name>A0AB34IU26_PRYPA</name>
<dbReference type="Gene3D" id="3.20.20.140">
    <property type="entry name" value="Metal-dependent hydrolases"/>
    <property type="match status" value="1"/>
</dbReference>
<keyword evidence="6" id="KW-0546">Nucleotide metabolism</keyword>
<comment type="caution">
    <text evidence="9">The sequence shown here is derived from an EMBL/GenBank/DDBJ whole genome shotgun (WGS) entry which is preliminary data.</text>
</comment>
<dbReference type="InterPro" id="IPR032466">
    <property type="entry name" value="Metal_Hydrolase"/>
</dbReference>
<sequence length="348" mass="37622">MAALCRALPKAELHAHLHGCVRLPTVASLAPRGVDVRCLLAPHAADRSLASCFAVFAAIHATVTTLAALRRLALEVLEDFAADGVAYLELRSTPRALQDADAAGYIACVLRAFADFEAAQLAARARLPLTPRLILSVDRSASAREAEETARLAVRLAGETAYVVGLDFSGNPTRGRFAEFTRAFEEARRAGLRTTVHTAEVEDAADTDAILAFRPDRLGHALTLTPTQLARLRAAPIPIELCPTSNKKTLGLANLTCHPTLRTLLEDDYPISISTDDSTVFQTTSSRELQLVAEACGLSAEAVAALALKPMDHVFERDAQRVESLKAHFRRAAAEALGEYHRSVQSWW</sequence>
<dbReference type="AlphaFoldDB" id="A0AB34IU26"/>
<dbReference type="Pfam" id="PF00962">
    <property type="entry name" value="A_deaminase"/>
    <property type="match status" value="1"/>
</dbReference>
<evidence type="ECO:0000256" key="6">
    <source>
        <dbReference type="ARBA" id="ARBA00023080"/>
    </source>
</evidence>
<organism evidence="9 10">
    <name type="scientific">Prymnesium parvum</name>
    <name type="common">Toxic golden alga</name>
    <dbReference type="NCBI Taxonomy" id="97485"/>
    <lineage>
        <taxon>Eukaryota</taxon>
        <taxon>Haptista</taxon>
        <taxon>Haptophyta</taxon>
        <taxon>Prymnesiophyceae</taxon>
        <taxon>Prymnesiales</taxon>
        <taxon>Prymnesiaceae</taxon>
        <taxon>Prymnesium</taxon>
    </lineage>
</organism>